<feature type="DNA-binding region" description="OmpR/PhoB-type" evidence="7">
    <location>
        <begin position="121"/>
        <end position="215"/>
    </location>
</feature>
<proteinExistence type="predicted"/>
<dbReference type="EMBL" id="CP049934">
    <property type="protein sequence ID" value="QIM15743.1"/>
    <property type="molecule type" value="Genomic_DNA"/>
</dbReference>
<dbReference type="Gene3D" id="6.10.250.690">
    <property type="match status" value="1"/>
</dbReference>
<keyword evidence="4 7" id="KW-0238">DNA-binding</keyword>
<dbReference type="GO" id="GO:0005829">
    <property type="term" value="C:cytosol"/>
    <property type="evidence" value="ECO:0007669"/>
    <property type="project" value="TreeGrafter"/>
</dbReference>
<feature type="modified residue" description="4-aspartylphosphate" evidence="6">
    <location>
        <position position="49"/>
    </location>
</feature>
<dbReference type="GO" id="GO:0000156">
    <property type="term" value="F:phosphorelay response regulator activity"/>
    <property type="evidence" value="ECO:0007669"/>
    <property type="project" value="TreeGrafter"/>
</dbReference>
<dbReference type="SMART" id="SM00448">
    <property type="entry name" value="REC"/>
    <property type="match status" value="1"/>
</dbReference>
<dbReference type="InterPro" id="IPR011006">
    <property type="entry name" value="CheY-like_superfamily"/>
</dbReference>
<evidence type="ECO:0000256" key="5">
    <source>
        <dbReference type="ARBA" id="ARBA00023163"/>
    </source>
</evidence>
<dbReference type="InterPro" id="IPR001867">
    <property type="entry name" value="OmpR/PhoB-type_DNA-bd"/>
</dbReference>
<evidence type="ECO:0000256" key="2">
    <source>
        <dbReference type="ARBA" id="ARBA00023012"/>
    </source>
</evidence>
<feature type="domain" description="OmpR/PhoB-type" evidence="9">
    <location>
        <begin position="121"/>
        <end position="215"/>
    </location>
</feature>
<dbReference type="InterPro" id="IPR036388">
    <property type="entry name" value="WH-like_DNA-bd_sf"/>
</dbReference>
<dbReference type="PANTHER" id="PTHR48111:SF1">
    <property type="entry name" value="TWO-COMPONENT RESPONSE REGULATOR ORR33"/>
    <property type="match status" value="1"/>
</dbReference>
<evidence type="ECO:0000313" key="10">
    <source>
        <dbReference type="EMBL" id="QIM15743.1"/>
    </source>
</evidence>
<organism evidence="10 11">
    <name type="scientific">Leucobacter insecticola</name>
    <dbReference type="NCBI Taxonomy" id="2714934"/>
    <lineage>
        <taxon>Bacteria</taxon>
        <taxon>Bacillati</taxon>
        <taxon>Actinomycetota</taxon>
        <taxon>Actinomycetes</taxon>
        <taxon>Micrococcales</taxon>
        <taxon>Microbacteriaceae</taxon>
        <taxon>Leucobacter</taxon>
    </lineage>
</organism>
<evidence type="ECO:0000256" key="4">
    <source>
        <dbReference type="ARBA" id="ARBA00023125"/>
    </source>
</evidence>
<evidence type="ECO:0000256" key="6">
    <source>
        <dbReference type="PROSITE-ProRule" id="PRU00169"/>
    </source>
</evidence>
<keyword evidence="1 6" id="KW-0597">Phosphoprotein</keyword>
<dbReference type="GO" id="GO:0032993">
    <property type="term" value="C:protein-DNA complex"/>
    <property type="evidence" value="ECO:0007669"/>
    <property type="project" value="TreeGrafter"/>
</dbReference>
<dbReference type="Gene3D" id="1.10.10.10">
    <property type="entry name" value="Winged helix-like DNA-binding domain superfamily/Winged helix DNA-binding domain"/>
    <property type="match status" value="1"/>
</dbReference>
<feature type="domain" description="Response regulatory" evidence="8">
    <location>
        <begin position="2"/>
        <end position="113"/>
    </location>
</feature>
<dbReference type="InterPro" id="IPR001789">
    <property type="entry name" value="Sig_transdc_resp-reg_receiver"/>
</dbReference>
<dbReference type="PANTHER" id="PTHR48111">
    <property type="entry name" value="REGULATOR OF RPOS"/>
    <property type="match status" value="1"/>
</dbReference>
<dbReference type="AlphaFoldDB" id="A0A6G8FHH8"/>
<dbReference type="Gene3D" id="3.40.50.2300">
    <property type="match status" value="1"/>
</dbReference>
<dbReference type="Proteomes" id="UP000501387">
    <property type="component" value="Chromosome"/>
</dbReference>
<dbReference type="InterPro" id="IPR039420">
    <property type="entry name" value="WalR-like"/>
</dbReference>
<dbReference type="Pfam" id="PF00486">
    <property type="entry name" value="Trans_reg_C"/>
    <property type="match status" value="1"/>
</dbReference>
<evidence type="ECO:0000256" key="3">
    <source>
        <dbReference type="ARBA" id="ARBA00023015"/>
    </source>
</evidence>
<evidence type="ECO:0000313" key="11">
    <source>
        <dbReference type="Proteomes" id="UP000501387"/>
    </source>
</evidence>
<dbReference type="CDD" id="cd00383">
    <property type="entry name" value="trans_reg_C"/>
    <property type="match status" value="1"/>
</dbReference>
<dbReference type="GO" id="GO:0000976">
    <property type="term" value="F:transcription cis-regulatory region binding"/>
    <property type="evidence" value="ECO:0007669"/>
    <property type="project" value="TreeGrafter"/>
</dbReference>
<dbReference type="GO" id="GO:0006355">
    <property type="term" value="P:regulation of DNA-templated transcription"/>
    <property type="evidence" value="ECO:0007669"/>
    <property type="project" value="InterPro"/>
</dbReference>
<dbReference type="Pfam" id="PF00072">
    <property type="entry name" value="Response_reg"/>
    <property type="match status" value="1"/>
</dbReference>
<keyword evidence="2" id="KW-0902">Two-component regulatory system</keyword>
<dbReference type="SMART" id="SM00862">
    <property type="entry name" value="Trans_reg_C"/>
    <property type="match status" value="1"/>
</dbReference>
<evidence type="ECO:0000256" key="1">
    <source>
        <dbReference type="ARBA" id="ARBA00022553"/>
    </source>
</evidence>
<gene>
    <name evidence="10" type="ORF">G7067_03870</name>
</gene>
<keyword evidence="3" id="KW-0805">Transcription regulation</keyword>
<dbReference type="PROSITE" id="PS51755">
    <property type="entry name" value="OMPR_PHOB"/>
    <property type="match status" value="1"/>
</dbReference>
<accession>A0A6G8FHH8</accession>
<keyword evidence="11" id="KW-1185">Reference proteome</keyword>
<sequence length="225" mass="25138">MRVLVAEDDPSVAAALSGALTRAGYSCTRVARGAEVLERYRDFELLMLDLGLEDMDGIEVLRILREHSDLPVIVVTARDDERSTVQALRLGADDYLVKPLRLHELLARISAVTRRYAREVSKQLVIGDLRIDPEAQRVSVQGEEVRLTPTEFALVAELARKAGSAVSREHLVARVWGDDYPAESRTFDVHLAQIRNKLPMLSIVTIRGFGFRLEQAEAVQPAPER</sequence>
<protein>
    <submittedName>
        <fullName evidence="10">Response regulator transcription factor</fullName>
    </submittedName>
</protein>
<dbReference type="KEGG" id="lins:G7067_03870"/>
<reference evidence="10 11" key="1">
    <citation type="submission" date="2020-03" db="EMBL/GenBank/DDBJ databases">
        <title>Leucobacter sp. nov., isolated from beetles.</title>
        <authorList>
            <person name="Hyun D.-W."/>
            <person name="Bae J.-W."/>
        </authorList>
    </citation>
    <scope>NUCLEOTIDE SEQUENCE [LARGE SCALE GENOMIC DNA]</scope>
    <source>
        <strain evidence="10 11">HDW9B</strain>
    </source>
</reference>
<name>A0A6G8FHH8_9MICO</name>
<evidence type="ECO:0000256" key="7">
    <source>
        <dbReference type="PROSITE-ProRule" id="PRU01091"/>
    </source>
</evidence>
<dbReference type="RefSeq" id="WP_166322119.1">
    <property type="nucleotide sequence ID" value="NZ_CP049934.1"/>
</dbReference>
<evidence type="ECO:0000259" key="8">
    <source>
        <dbReference type="PROSITE" id="PS50110"/>
    </source>
</evidence>
<keyword evidence="5" id="KW-0804">Transcription</keyword>
<dbReference type="SUPFAM" id="SSF52172">
    <property type="entry name" value="CheY-like"/>
    <property type="match status" value="1"/>
</dbReference>
<evidence type="ECO:0000259" key="9">
    <source>
        <dbReference type="PROSITE" id="PS51755"/>
    </source>
</evidence>
<dbReference type="PROSITE" id="PS50110">
    <property type="entry name" value="RESPONSE_REGULATORY"/>
    <property type="match status" value="1"/>
</dbReference>